<dbReference type="Pfam" id="PF01636">
    <property type="entry name" value="APH"/>
    <property type="match status" value="1"/>
</dbReference>
<comment type="caution">
    <text evidence="2">The sequence shown here is derived from an EMBL/GenBank/DDBJ whole genome shotgun (WGS) entry which is preliminary data.</text>
</comment>
<dbReference type="InterPro" id="IPR052898">
    <property type="entry name" value="ACAD10-like"/>
</dbReference>
<dbReference type="InterPro" id="IPR011009">
    <property type="entry name" value="Kinase-like_dom_sf"/>
</dbReference>
<name>A0ABV3WV89_9HYPH</name>
<dbReference type="InterPro" id="IPR002575">
    <property type="entry name" value="Aminoglycoside_PTrfase"/>
</dbReference>
<dbReference type="RefSeq" id="WP_368803604.1">
    <property type="nucleotide sequence ID" value="NZ_JAZHFV010000004.1"/>
</dbReference>
<dbReference type="Proteomes" id="UP001559025">
    <property type="component" value="Unassembled WGS sequence"/>
</dbReference>
<dbReference type="PANTHER" id="PTHR47829:SF3">
    <property type="entry name" value="AMINOGLYCOSIDE PHOSPHOTRANSFERASE DOMAIN-CONTAINING PROTEIN"/>
    <property type="match status" value="1"/>
</dbReference>
<dbReference type="Gene3D" id="3.90.1200.10">
    <property type="match status" value="1"/>
</dbReference>
<dbReference type="PANTHER" id="PTHR47829">
    <property type="entry name" value="HYDROLASE, PUTATIVE (AFU_ORTHOLOGUE AFUA_1G12880)-RELATED"/>
    <property type="match status" value="1"/>
</dbReference>
<dbReference type="SUPFAM" id="SSF56112">
    <property type="entry name" value="Protein kinase-like (PK-like)"/>
    <property type="match status" value="1"/>
</dbReference>
<dbReference type="CDD" id="cd05154">
    <property type="entry name" value="ACAD10_11_N-like"/>
    <property type="match status" value="1"/>
</dbReference>
<dbReference type="Gene3D" id="3.30.200.20">
    <property type="entry name" value="Phosphorylase Kinase, domain 1"/>
    <property type="match status" value="1"/>
</dbReference>
<accession>A0ABV3WV89</accession>
<evidence type="ECO:0000313" key="2">
    <source>
        <dbReference type="EMBL" id="MEX4008602.1"/>
    </source>
</evidence>
<proteinExistence type="predicted"/>
<dbReference type="InterPro" id="IPR041726">
    <property type="entry name" value="ACAD10_11_N"/>
</dbReference>
<feature type="domain" description="Aminoglycoside phosphotransferase" evidence="1">
    <location>
        <begin position="28"/>
        <end position="256"/>
    </location>
</feature>
<gene>
    <name evidence="2" type="ORF">V1479_14910</name>
</gene>
<evidence type="ECO:0000313" key="3">
    <source>
        <dbReference type="Proteomes" id="UP001559025"/>
    </source>
</evidence>
<evidence type="ECO:0000259" key="1">
    <source>
        <dbReference type="Pfam" id="PF01636"/>
    </source>
</evidence>
<keyword evidence="3" id="KW-1185">Reference proteome</keyword>
<organism evidence="2 3">
    <name type="scientific">Neoaquamicrobium sediminum</name>
    <dbReference type="NCBI Taxonomy" id="1849104"/>
    <lineage>
        <taxon>Bacteria</taxon>
        <taxon>Pseudomonadati</taxon>
        <taxon>Pseudomonadota</taxon>
        <taxon>Alphaproteobacteria</taxon>
        <taxon>Hyphomicrobiales</taxon>
        <taxon>Phyllobacteriaceae</taxon>
        <taxon>Neoaquamicrobium</taxon>
    </lineage>
</organism>
<protein>
    <submittedName>
        <fullName evidence="2">Phosphotransferase family protein</fullName>
    </submittedName>
</protein>
<reference evidence="2 3" key="1">
    <citation type="submission" date="2024-01" db="EMBL/GenBank/DDBJ databases">
        <title>New evidence supports the origin of RcGTA from prophage.</title>
        <authorList>
            <person name="Xu Y."/>
            <person name="Liu B."/>
            <person name="Chen F."/>
        </authorList>
    </citation>
    <scope>NUCLEOTIDE SEQUENCE [LARGE SCALE GENOMIC DNA]</scope>
    <source>
        <strain evidence="2 3">CBW1107-2</strain>
    </source>
</reference>
<sequence length="344" mass="38006">MSDPNALDAAALAPYLEKNVPGFRGLKDIRKFGSGQSNPTYALDAESGRYVLRAKPPGELLKSAHQVDREFRVMKALKDTAVPVPEVLHLSEEASPIGRMFYVMAFVDGRILWDPALPDLATNEERSATSDAMNAVLAALHDVDIEAAGLSDFGKPGSYFERQFGRWTSQYRASETGTVEDMDALIAWLESNQVADDGQVSLVHGDYRLDNMIFAHDRPEVIAVLDWELSTLGHPLADIAYQCMQWRLPHDSGFRGLGGMDRQALGLPSEAEYVARYCERRGIAGIDNWVFYLAFSFFRLAAICQGVYKRALDGNASNPEKAKTYGQAVRLLAALARQAIEKGK</sequence>
<dbReference type="EMBL" id="JAZHFV010000004">
    <property type="protein sequence ID" value="MEX4008602.1"/>
    <property type="molecule type" value="Genomic_DNA"/>
</dbReference>